<reference evidence="2" key="2">
    <citation type="journal article" date="2007" name="Science">
        <title>Draft genome sequence of the sexually transmitted pathogen Trichomonas vaginalis.</title>
        <authorList>
            <person name="Carlton J.M."/>
            <person name="Hirt R.P."/>
            <person name="Silva J.C."/>
            <person name="Delcher A.L."/>
            <person name="Schatz M."/>
            <person name="Zhao Q."/>
            <person name="Wortman J.R."/>
            <person name="Bidwell S.L."/>
            <person name="Alsmark U.C.M."/>
            <person name="Besteiro S."/>
            <person name="Sicheritz-Ponten T."/>
            <person name="Noel C.J."/>
            <person name="Dacks J.B."/>
            <person name="Foster P.G."/>
            <person name="Simillion C."/>
            <person name="Van de Peer Y."/>
            <person name="Miranda-Saavedra D."/>
            <person name="Barton G.J."/>
            <person name="Westrop G.D."/>
            <person name="Mueller S."/>
            <person name="Dessi D."/>
            <person name="Fiori P.L."/>
            <person name="Ren Q."/>
            <person name="Paulsen I."/>
            <person name="Zhang H."/>
            <person name="Bastida-Corcuera F.D."/>
            <person name="Simoes-Barbosa A."/>
            <person name="Brown M.T."/>
            <person name="Hayes R.D."/>
            <person name="Mukherjee M."/>
            <person name="Okumura C.Y."/>
            <person name="Schneider R."/>
            <person name="Smith A.J."/>
            <person name="Vanacova S."/>
            <person name="Villalvazo M."/>
            <person name="Haas B.J."/>
            <person name="Pertea M."/>
            <person name="Feldblyum T.V."/>
            <person name="Utterback T.R."/>
            <person name="Shu C.L."/>
            <person name="Osoegawa K."/>
            <person name="de Jong P.J."/>
            <person name="Hrdy I."/>
            <person name="Horvathova L."/>
            <person name="Zubacova Z."/>
            <person name="Dolezal P."/>
            <person name="Malik S.B."/>
            <person name="Logsdon J.M. Jr."/>
            <person name="Henze K."/>
            <person name="Gupta A."/>
            <person name="Wang C.C."/>
            <person name="Dunne R.L."/>
            <person name="Upcroft J.A."/>
            <person name="Upcroft P."/>
            <person name="White O."/>
            <person name="Salzberg S.L."/>
            <person name="Tang P."/>
            <person name="Chiu C.-H."/>
            <person name="Lee Y.-S."/>
            <person name="Embley T.M."/>
            <person name="Coombs G.H."/>
            <person name="Mottram J.C."/>
            <person name="Tachezy J."/>
            <person name="Fraser-Liggett C.M."/>
            <person name="Johnson P.J."/>
        </authorList>
    </citation>
    <scope>NUCLEOTIDE SEQUENCE [LARGE SCALE GENOMIC DNA]</scope>
    <source>
        <strain evidence="2">G3</strain>
    </source>
</reference>
<dbReference type="Gene3D" id="3.40.50.1820">
    <property type="entry name" value="alpha/beta hydrolase"/>
    <property type="match status" value="1"/>
</dbReference>
<organism evidence="2 3">
    <name type="scientific">Trichomonas vaginalis (strain ATCC PRA-98 / G3)</name>
    <dbReference type="NCBI Taxonomy" id="412133"/>
    <lineage>
        <taxon>Eukaryota</taxon>
        <taxon>Metamonada</taxon>
        <taxon>Parabasalia</taxon>
        <taxon>Trichomonadida</taxon>
        <taxon>Trichomonadidae</taxon>
        <taxon>Trichomonas</taxon>
    </lineage>
</organism>
<reference evidence="2" key="1">
    <citation type="submission" date="2006-10" db="EMBL/GenBank/DDBJ databases">
        <authorList>
            <person name="Amadeo P."/>
            <person name="Zhao Q."/>
            <person name="Wortman J."/>
            <person name="Fraser-Liggett C."/>
            <person name="Carlton J."/>
        </authorList>
    </citation>
    <scope>NUCLEOTIDE SEQUENCE</scope>
    <source>
        <strain evidence="2">G3</strain>
    </source>
</reference>
<protein>
    <submittedName>
        <fullName evidence="2">Uncharacterized protein</fullName>
    </submittedName>
</protein>
<dbReference type="KEGG" id="tva:4755439"/>
<feature type="region of interest" description="Disordered" evidence="1">
    <location>
        <begin position="132"/>
        <end position="171"/>
    </location>
</feature>
<dbReference type="InterPro" id="IPR042269">
    <property type="entry name" value="Ser_carbopepase_S28_SKS"/>
</dbReference>
<dbReference type="ESTHER" id="triva-a2fbq3">
    <property type="family name" value="Prolylcarboxypeptidase"/>
</dbReference>
<gene>
    <name evidence="2" type="ORF">TVAG_229180</name>
</gene>
<dbReference type="EMBL" id="DS113706">
    <property type="protein sequence ID" value="EAX97651.1"/>
    <property type="molecule type" value="Genomic_DNA"/>
</dbReference>
<dbReference type="InterPro" id="IPR008758">
    <property type="entry name" value="Peptidase_S28"/>
</dbReference>
<name>A2FBQ4_TRIV3</name>
<dbReference type="Proteomes" id="UP000001542">
    <property type="component" value="Unassembled WGS sequence"/>
</dbReference>
<dbReference type="InterPro" id="IPR029058">
    <property type="entry name" value="AB_hydrolase_fold"/>
</dbReference>
<dbReference type="Pfam" id="PF05577">
    <property type="entry name" value="Peptidase_S28"/>
    <property type="match status" value="1"/>
</dbReference>
<dbReference type="Gene3D" id="1.20.120.980">
    <property type="entry name" value="Serine carboxypeptidase S28, SKS domain"/>
    <property type="match status" value="1"/>
</dbReference>
<evidence type="ECO:0000256" key="1">
    <source>
        <dbReference type="SAM" id="MobiDB-lite"/>
    </source>
</evidence>
<dbReference type="RefSeq" id="XP_001310581.1">
    <property type="nucleotide sequence ID" value="XM_001310580.1"/>
</dbReference>
<evidence type="ECO:0000313" key="2">
    <source>
        <dbReference type="EMBL" id="EAX97651.1"/>
    </source>
</evidence>
<dbReference type="VEuPathDB" id="TrichDB:TVAGG3_0717590"/>
<accession>A2FBQ4</accession>
<dbReference type="InParanoid" id="A2FBQ4"/>
<feature type="compositionally biased region" description="Pro residues" evidence="1">
    <location>
        <begin position="136"/>
        <end position="165"/>
    </location>
</feature>
<evidence type="ECO:0000313" key="3">
    <source>
        <dbReference type="Proteomes" id="UP000001542"/>
    </source>
</evidence>
<sequence length="171" mass="19077">MKKGPYIKCNEISSFPCAGKNAEWRDIDIAPAYWTSVCTDLFNITKLANATVFNDKYGGRFPPAERTYFVHGFNDAFLEASCTIPDDNIDKKVDSILESGFSDDLNPEQETDSPQLKKIRQKVINTMINWIQFDPTPRPSPVPTQSPSPSPKPSSKPTETLPPNPTQTVIP</sequence>
<proteinExistence type="predicted"/>
<keyword evidence="3" id="KW-1185">Reference proteome</keyword>
<dbReference type="GO" id="GO:0070008">
    <property type="term" value="F:serine-type exopeptidase activity"/>
    <property type="evidence" value="ECO:0007669"/>
    <property type="project" value="InterPro"/>
</dbReference>
<dbReference type="AlphaFoldDB" id="A2FBQ4"/>
<dbReference type="GO" id="GO:0006508">
    <property type="term" value="P:proteolysis"/>
    <property type="evidence" value="ECO:0007669"/>
    <property type="project" value="InterPro"/>
</dbReference>
<dbReference type="VEuPathDB" id="TrichDB:TVAG_229180"/>